<evidence type="ECO:0000256" key="1">
    <source>
        <dbReference type="SAM" id="MobiDB-lite"/>
    </source>
</evidence>
<dbReference type="AlphaFoldDB" id="A0A6P8XRZ2"/>
<sequence>MTTSERSETDHISALELQSNRRMLYFSDGVMEELSSSDSDAEPDVPDKGYDDQLQRELTLVPRLRYKASKMGNHILAGIDYVGGGLASFLGITHSKYASELKYHQRAKEEAEAEAQNDEDLDNNWQTNNNNNNNADGSTTIVVCEPPAARGGVNNQLATTTNPTSSPSSMPQ</sequence>
<dbReference type="PANTHER" id="PTHR31206">
    <property type="entry name" value="LP10445P"/>
    <property type="match status" value="1"/>
</dbReference>
<dbReference type="RefSeq" id="XP_034100709.1">
    <property type="nucleotide sequence ID" value="XM_034244818.2"/>
</dbReference>
<dbReference type="Pfam" id="PF14774">
    <property type="entry name" value="FAM177"/>
    <property type="match status" value="1"/>
</dbReference>
<dbReference type="OrthoDB" id="45963at2759"/>
<feature type="region of interest" description="Disordered" evidence="1">
    <location>
        <begin position="108"/>
        <end position="172"/>
    </location>
</feature>
<feature type="compositionally biased region" description="Low complexity" evidence="1">
    <location>
        <begin position="123"/>
        <end position="134"/>
    </location>
</feature>
<gene>
    <name evidence="3" type="primary">LOC117565610</name>
</gene>
<evidence type="ECO:0000313" key="2">
    <source>
        <dbReference type="Proteomes" id="UP000515160"/>
    </source>
</evidence>
<reference evidence="3" key="1">
    <citation type="submission" date="2025-08" db="UniProtKB">
        <authorList>
            <consortium name="RefSeq"/>
        </authorList>
    </citation>
    <scope>IDENTIFICATION</scope>
    <source>
        <strain evidence="3">15112-1751.03</strain>
        <tissue evidence="3">Whole Adult</tissue>
    </source>
</reference>
<dbReference type="Proteomes" id="UP000515160">
    <property type="component" value="Chromosome X"/>
</dbReference>
<feature type="compositionally biased region" description="Acidic residues" evidence="1">
    <location>
        <begin position="111"/>
        <end position="122"/>
    </location>
</feature>
<dbReference type="PANTHER" id="PTHR31206:SF1">
    <property type="entry name" value="LP10445P"/>
    <property type="match status" value="1"/>
</dbReference>
<feature type="compositionally biased region" description="Low complexity" evidence="1">
    <location>
        <begin position="159"/>
        <end position="172"/>
    </location>
</feature>
<organism evidence="2 3">
    <name type="scientific">Drosophila albomicans</name>
    <name type="common">Fruit fly</name>
    <dbReference type="NCBI Taxonomy" id="7291"/>
    <lineage>
        <taxon>Eukaryota</taxon>
        <taxon>Metazoa</taxon>
        <taxon>Ecdysozoa</taxon>
        <taxon>Arthropoda</taxon>
        <taxon>Hexapoda</taxon>
        <taxon>Insecta</taxon>
        <taxon>Pterygota</taxon>
        <taxon>Neoptera</taxon>
        <taxon>Endopterygota</taxon>
        <taxon>Diptera</taxon>
        <taxon>Brachycera</taxon>
        <taxon>Muscomorpha</taxon>
        <taxon>Ephydroidea</taxon>
        <taxon>Drosophilidae</taxon>
        <taxon>Drosophila</taxon>
    </lineage>
</organism>
<accession>A0A6P8XRZ2</accession>
<dbReference type="GeneID" id="117565610"/>
<proteinExistence type="predicted"/>
<protein>
    <submittedName>
        <fullName evidence="3">Uncharacterized protein LOC117565610</fullName>
    </submittedName>
</protein>
<dbReference type="InterPro" id="IPR028260">
    <property type="entry name" value="FAM177"/>
</dbReference>
<feature type="region of interest" description="Disordered" evidence="1">
    <location>
        <begin position="32"/>
        <end position="51"/>
    </location>
</feature>
<keyword evidence="2" id="KW-1185">Reference proteome</keyword>
<name>A0A6P8XRZ2_DROAB</name>
<evidence type="ECO:0000313" key="3">
    <source>
        <dbReference type="RefSeq" id="XP_034100709.1"/>
    </source>
</evidence>